<evidence type="ECO:0000259" key="7">
    <source>
        <dbReference type="Pfam" id="PF05047"/>
    </source>
</evidence>
<dbReference type="AlphaFoldDB" id="A0A4W3IVP1"/>
<keyword evidence="9" id="KW-1185">Reference proteome</keyword>
<dbReference type="GO" id="GO:0003735">
    <property type="term" value="F:structural constituent of ribosome"/>
    <property type="evidence" value="ECO:0007669"/>
    <property type="project" value="InterPro"/>
</dbReference>
<keyword evidence="3" id="KW-0689">Ribosomal protein</keyword>
<reference evidence="9" key="2">
    <citation type="journal article" date="2007" name="PLoS Biol.">
        <title>Survey sequencing and comparative analysis of the elephant shark (Callorhinchus milii) genome.</title>
        <authorList>
            <person name="Venkatesh B."/>
            <person name="Kirkness E.F."/>
            <person name="Loh Y.H."/>
            <person name="Halpern A.L."/>
            <person name="Lee A.P."/>
            <person name="Johnson J."/>
            <person name="Dandona N."/>
            <person name="Viswanathan L.D."/>
            <person name="Tay A."/>
            <person name="Venter J.C."/>
            <person name="Strausberg R.L."/>
            <person name="Brenner S."/>
        </authorList>
    </citation>
    <scope>NUCLEOTIDE SEQUENCE [LARGE SCALE GENOMIC DNA]</scope>
</reference>
<protein>
    <recommendedName>
        <fullName evidence="6">Large ribosomal subunit protein mL43</fullName>
    </recommendedName>
</protein>
<dbReference type="SUPFAM" id="SSF52833">
    <property type="entry name" value="Thioredoxin-like"/>
    <property type="match status" value="1"/>
</dbReference>
<evidence type="ECO:0000256" key="6">
    <source>
        <dbReference type="ARBA" id="ARBA00035188"/>
    </source>
</evidence>
<dbReference type="Proteomes" id="UP000314986">
    <property type="component" value="Unassembled WGS sequence"/>
</dbReference>
<dbReference type="InParanoid" id="A0A4W3IVP1"/>
<comment type="subcellular location">
    <subcellularLocation>
        <location evidence="1">Mitochondrion</location>
    </subcellularLocation>
</comment>
<evidence type="ECO:0000256" key="1">
    <source>
        <dbReference type="ARBA" id="ARBA00004173"/>
    </source>
</evidence>
<reference evidence="8" key="4">
    <citation type="submission" date="2025-08" db="UniProtKB">
        <authorList>
            <consortium name="Ensembl"/>
        </authorList>
    </citation>
    <scope>IDENTIFICATION</scope>
</reference>
<evidence type="ECO:0000313" key="9">
    <source>
        <dbReference type="Proteomes" id="UP000314986"/>
    </source>
</evidence>
<dbReference type="GO" id="GO:0005762">
    <property type="term" value="C:mitochondrial large ribosomal subunit"/>
    <property type="evidence" value="ECO:0007669"/>
    <property type="project" value="TreeGrafter"/>
</dbReference>
<evidence type="ECO:0000313" key="8">
    <source>
        <dbReference type="Ensembl" id="ENSCMIP00000034639.1"/>
    </source>
</evidence>
<dbReference type="InterPro" id="IPR039927">
    <property type="entry name" value="Ribosomal_mL43"/>
</dbReference>
<name>A0A4W3IVP1_CALMI</name>
<reference evidence="8" key="5">
    <citation type="submission" date="2025-09" db="UniProtKB">
        <authorList>
            <consortium name="Ensembl"/>
        </authorList>
    </citation>
    <scope>IDENTIFICATION</scope>
</reference>
<evidence type="ECO:0000256" key="2">
    <source>
        <dbReference type="ARBA" id="ARBA00006073"/>
    </source>
</evidence>
<dbReference type="GeneTree" id="ENSGT00390000015375"/>
<dbReference type="InterPro" id="IPR007741">
    <property type="entry name" value="Ribosomal_mL43/mS25/NADH_DH"/>
</dbReference>
<evidence type="ECO:0000256" key="5">
    <source>
        <dbReference type="ARBA" id="ARBA00023274"/>
    </source>
</evidence>
<dbReference type="PANTHER" id="PTHR21396:SF2">
    <property type="entry name" value="LARGE RIBOSOMAL SUBUNIT PROTEIN ML43"/>
    <property type="match status" value="1"/>
</dbReference>
<keyword evidence="5" id="KW-0687">Ribonucleoprotein</keyword>
<feature type="domain" description="Ribosomal protein/NADH dehydrogenase" evidence="7">
    <location>
        <begin position="43"/>
        <end position="79"/>
    </location>
</feature>
<dbReference type="GO" id="GO:0032543">
    <property type="term" value="P:mitochondrial translation"/>
    <property type="evidence" value="ECO:0007669"/>
    <property type="project" value="InterPro"/>
</dbReference>
<organism evidence="8 9">
    <name type="scientific">Callorhinchus milii</name>
    <name type="common">Ghost shark</name>
    <dbReference type="NCBI Taxonomy" id="7868"/>
    <lineage>
        <taxon>Eukaryota</taxon>
        <taxon>Metazoa</taxon>
        <taxon>Chordata</taxon>
        <taxon>Craniata</taxon>
        <taxon>Vertebrata</taxon>
        <taxon>Chondrichthyes</taxon>
        <taxon>Holocephali</taxon>
        <taxon>Chimaeriformes</taxon>
        <taxon>Callorhinchidae</taxon>
        <taxon>Callorhinchus</taxon>
    </lineage>
</organism>
<dbReference type="Ensembl" id="ENSCMIT00000035159.1">
    <property type="protein sequence ID" value="ENSCMIP00000034639.1"/>
    <property type="gene ID" value="ENSCMIG00000014684.1"/>
</dbReference>
<accession>A0A4W3IVP1</accession>
<dbReference type="Pfam" id="PF05047">
    <property type="entry name" value="L51_S25_CI-B8"/>
    <property type="match status" value="1"/>
</dbReference>
<dbReference type="Gene3D" id="3.40.30.10">
    <property type="entry name" value="Glutaredoxin"/>
    <property type="match status" value="1"/>
</dbReference>
<dbReference type="STRING" id="7868.ENSCMIP00000034639"/>
<dbReference type="InterPro" id="IPR036249">
    <property type="entry name" value="Thioredoxin-like_sf"/>
</dbReference>
<dbReference type="PANTHER" id="PTHR21396">
    <property type="entry name" value="39S RIBOSOMAL PROTEIN L43"/>
    <property type="match status" value="1"/>
</dbReference>
<evidence type="ECO:0000256" key="3">
    <source>
        <dbReference type="ARBA" id="ARBA00022980"/>
    </source>
</evidence>
<keyword evidence="4" id="KW-0496">Mitochondrion</keyword>
<evidence type="ECO:0000256" key="4">
    <source>
        <dbReference type="ARBA" id="ARBA00023128"/>
    </source>
</evidence>
<reference evidence="9" key="3">
    <citation type="journal article" date="2014" name="Nature">
        <title>Elephant shark genome provides unique insights into gnathostome evolution.</title>
        <authorList>
            <consortium name="International Elephant Shark Genome Sequencing Consortium"/>
            <person name="Venkatesh B."/>
            <person name="Lee A.P."/>
            <person name="Ravi V."/>
            <person name="Maurya A.K."/>
            <person name="Lian M.M."/>
            <person name="Swann J.B."/>
            <person name="Ohta Y."/>
            <person name="Flajnik M.F."/>
            <person name="Sutoh Y."/>
            <person name="Kasahara M."/>
            <person name="Hoon S."/>
            <person name="Gangu V."/>
            <person name="Roy S.W."/>
            <person name="Irimia M."/>
            <person name="Korzh V."/>
            <person name="Kondrychyn I."/>
            <person name="Lim Z.W."/>
            <person name="Tay B.H."/>
            <person name="Tohari S."/>
            <person name="Kong K.W."/>
            <person name="Ho S."/>
            <person name="Lorente-Galdos B."/>
            <person name="Quilez J."/>
            <person name="Marques-Bonet T."/>
            <person name="Raney B.J."/>
            <person name="Ingham P.W."/>
            <person name="Tay A."/>
            <person name="Hillier L.W."/>
            <person name="Minx P."/>
            <person name="Boehm T."/>
            <person name="Wilson R.K."/>
            <person name="Brenner S."/>
            <person name="Warren W.C."/>
        </authorList>
    </citation>
    <scope>NUCLEOTIDE SEQUENCE [LARGE SCALE GENOMIC DNA]</scope>
</reference>
<proteinExistence type="inferred from homology"/>
<sequence length="218" mass="24752">MTSRGTPSRFLRSVLHNGLGRYLCQLKRLSLVFSHRGPGSRAVREYIEEEVVDFAKQNPSIVVYVTPLKDGTPKVVAEYCEYRRQQQTPPQKPTLDPSNLSHYRPIFPFQSPGKHCCRSTSVTPFPGPLFHLGKWLLLPPLASHLWGIPGLHLGPLLFLIYMLPLGNVICRHGVIFHMYADDWAHDRHQGLDKLPAAEWRQDGSHTPCLPSMSSLLWI</sequence>
<reference evidence="9" key="1">
    <citation type="journal article" date="2006" name="Science">
        <title>Ancient noncoding elements conserved in the human genome.</title>
        <authorList>
            <person name="Venkatesh B."/>
            <person name="Kirkness E.F."/>
            <person name="Loh Y.H."/>
            <person name="Halpern A.L."/>
            <person name="Lee A.P."/>
            <person name="Johnson J."/>
            <person name="Dandona N."/>
            <person name="Viswanathan L.D."/>
            <person name="Tay A."/>
            <person name="Venter J.C."/>
            <person name="Strausberg R.L."/>
            <person name="Brenner S."/>
        </authorList>
    </citation>
    <scope>NUCLEOTIDE SEQUENCE [LARGE SCALE GENOMIC DNA]</scope>
</reference>
<comment type="similarity">
    <text evidence="2">Belongs to the mitochondrion-specific ribosomal protein mL43 family.</text>
</comment>